<sequence length="81" mass="9273">MIVQVSPVIKLNGCVNGYWVQSRNIVPGTLNKSSRTRDFCHLHRSIPNCFLMMTTNSTSYLRNLSLPIRMFYASETTTVFN</sequence>
<protein>
    <submittedName>
        <fullName evidence="1">Uncharacterized protein</fullName>
    </submittedName>
</protein>
<evidence type="ECO:0000313" key="1">
    <source>
        <dbReference type="EMBL" id="KIK11415.1"/>
    </source>
</evidence>
<organism evidence="1 2">
    <name type="scientific">Pisolithus microcarpus 441</name>
    <dbReference type="NCBI Taxonomy" id="765257"/>
    <lineage>
        <taxon>Eukaryota</taxon>
        <taxon>Fungi</taxon>
        <taxon>Dikarya</taxon>
        <taxon>Basidiomycota</taxon>
        <taxon>Agaricomycotina</taxon>
        <taxon>Agaricomycetes</taxon>
        <taxon>Agaricomycetidae</taxon>
        <taxon>Boletales</taxon>
        <taxon>Sclerodermatineae</taxon>
        <taxon>Pisolithaceae</taxon>
        <taxon>Pisolithus</taxon>
    </lineage>
</organism>
<dbReference type="EMBL" id="KN834223">
    <property type="protein sequence ID" value="KIK11415.1"/>
    <property type="molecule type" value="Genomic_DNA"/>
</dbReference>
<dbReference type="AlphaFoldDB" id="A0A0C9XGI5"/>
<evidence type="ECO:0000313" key="2">
    <source>
        <dbReference type="Proteomes" id="UP000054018"/>
    </source>
</evidence>
<gene>
    <name evidence="1" type="ORF">PISMIDRAFT_690368</name>
</gene>
<proteinExistence type="predicted"/>
<reference evidence="2" key="2">
    <citation type="submission" date="2015-01" db="EMBL/GenBank/DDBJ databases">
        <title>Evolutionary Origins and Diversification of the Mycorrhizal Mutualists.</title>
        <authorList>
            <consortium name="DOE Joint Genome Institute"/>
            <consortium name="Mycorrhizal Genomics Consortium"/>
            <person name="Kohler A."/>
            <person name="Kuo A."/>
            <person name="Nagy L.G."/>
            <person name="Floudas D."/>
            <person name="Copeland A."/>
            <person name="Barry K.W."/>
            <person name="Cichocki N."/>
            <person name="Veneault-Fourrey C."/>
            <person name="LaButti K."/>
            <person name="Lindquist E.A."/>
            <person name="Lipzen A."/>
            <person name="Lundell T."/>
            <person name="Morin E."/>
            <person name="Murat C."/>
            <person name="Riley R."/>
            <person name="Ohm R."/>
            <person name="Sun H."/>
            <person name="Tunlid A."/>
            <person name="Henrissat B."/>
            <person name="Grigoriev I.V."/>
            <person name="Hibbett D.S."/>
            <person name="Martin F."/>
        </authorList>
    </citation>
    <scope>NUCLEOTIDE SEQUENCE [LARGE SCALE GENOMIC DNA]</scope>
    <source>
        <strain evidence="2">441</strain>
    </source>
</reference>
<dbReference type="HOGENOM" id="CLU_2574786_0_0_1"/>
<accession>A0A0C9XGI5</accession>
<keyword evidence="2" id="KW-1185">Reference proteome</keyword>
<name>A0A0C9XGI5_9AGAM</name>
<reference evidence="1 2" key="1">
    <citation type="submission" date="2014-04" db="EMBL/GenBank/DDBJ databases">
        <authorList>
            <consortium name="DOE Joint Genome Institute"/>
            <person name="Kuo A."/>
            <person name="Kohler A."/>
            <person name="Costa M.D."/>
            <person name="Nagy L.G."/>
            <person name="Floudas D."/>
            <person name="Copeland A."/>
            <person name="Barry K.W."/>
            <person name="Cichocki N."/>
            <person name="Veneault-Fourrey C."/>
            <person name="LaButti K."/>
            <person name="Lindquist E.A."/>
            <person name="Lipzen A."/>
            <person name="Lundell T."/>
            <person name="Morin E."/>
            <person name="Murat C."/>
            <person name="Sun H."/>
            <person name="Tunlid A."/>
            <person name="Henrissat B."/>
            <person name="Grigoriev I.V."/>
            <person name="Hibbett D.S."/>
            <person name="Martin F."/>
            <person name="Nordberg H.P."/>
            <person name="Cantor M.N."/>
            <person name="Hua S.X."/>
        </authorList>
    </citation>
    <scope>NUCLEOTIDE SEQUENCE [LARGE SCALE GENOMIC DNA]</scope>
    <source>
        <strain evidence="1 2">441</strain>
    </source>
</reference>
<dbReference type="Proteomes" id="UP000054018">
    <property type="component" value="Unassembled WGS sequence"/>
</dbReference>